<keyword evidence="1" id="KW-0812">Transmembrane</keyword>
<accession>A0A8D8ML29</accession>
<evidence type="ECO:0000313" key="2">
    <source>
        <dbReference type="EMBL" id="CAG6532419.1"/>
    </source>
</evidence>
<sequence length="120" mass="13932">MFGEKPDRCRAFSFVILFCHCVCVRFAWFSLARFALSLSIKYTKSRARVFLTRFFFCSSLNNFVFFAYVSFGVVLHTLARKNQPAEVVVFGNRSRDRTARMKSVTSRDLCLITRSSNSNR</sequence>
<feature type="transmembrane region" description="Helical" evidence="1">
    <location>
        <begin position="12"/>
        <end position="31"/>
    </location>
</feature>
<keyword evidence="1" id="KW-0472">Membrane</keyword>
<proteinExistence type="predicted"/>
<dbReference type="AlphaFoldDB" id="A0A8D8ML29"/>
<reference evidence="2" key="1">
    <citation type="submission" date="2021-05" db="EMBL/GenBank/DDBJ databases">
        <authorList>
            <person name="Alioto T."/>
            <person name="Alioto T."/>
            <person name="Gomez Garrido J."/>
        </authorList>
    </citation>
    <scope>NUCLEOTIDE SEQUENCE</scope>
</reference>
<keyword evidence="1" id="KW-1133">Transmembrane helix</keyword>
<evidence type="ECO:0000256" key="1">
    <source>
        <dbReference type="SAM" id="Phobius"/>
    </source>
</evidence>
<feature type="transmembrane region" description="Helical" evidence="1">
    <location>
        <begin position="51"/>
        <end position="75"/>
    </location>
</feature>
<name>A0A8D8ML29_CULPI</name>
<dbReference type="EMBL" id="HBUE01206855">
    <property type="protein sequence ID" value="CAG6532419.1"/>
    <property type="molecule type" value="Transcribed_RNA"/>
</dbReference>
<dbReference type="EMBL" id="HBUE01313161">
    <property type="protein sequence ID" value="CAG6584291.1"/>
    <property type="molecule type" value="Transcribed_RNA"/>
</dbReference>
<protein>
    <submittedName>
        <fullName evidence="2">(northern house mosquito) hypothetical protein</fullName>
    </submittedName>
</protein>
<organism evidence="2">
    <name type="scientific">Culex pipiens</name>
    <name type="common">House mosquito</name>
    <dbReference type="NCBI Taxonomy" id="7175"/>
    <lineage>
        <taxon>Eukaryota</taxon>
        <taxon>Metazoa</taxon>
        <taxon>Ecdysozoa</taxon>
        <taxon>Arthropoda</taxon>
        <taxon>Hexapoda</taxon>
        <taxon>Insecta</taxon>
        <taxon>Pterygota</taxon>
        <taxon>Neoptera</taxon>
        <taxon>Endopterygota</taxon>
        <taxon>Diptera</taxon>
        <taxon>Nematocera</taxon>
        <taxon>Culicoidea</taxon>
        <taxon>Culicidae</taxon>
        <taxon>Culicinae</taxon>
        <taxon>Culicini</taxon>
        <taxon>Culex</taxon>
        <taxon>Culex</taxon>
    </lineage>
</organism>